<feature type="transmembrane region" description="Helical" evidence="1">
    <location>
        <begin position="89"/>
        <end position="112"/>
    </location>
</feature>
<protein>
    <recommendedName>
        <fullName evidence="4">G-protein coupled receptors family 1 profile domain-containing protein</fullName>
    </recommendedName>
</protein>
<sequence>MVCVPIGTYLLILLINTIVVLVVLKRRKDYPSPLTVSRSTNAGDLTRLLIASFVLYLIFLLAMFDLDVLVLLNMYHLYHMPLQSRMHQVWYPIALYLLNINYSLNFFAYLLASPNFRRTLRRIFCCERHRERNILTAESTRTILAYPDRALTESPGGSEDLFLRNGVLKPSPHGIRL</sequence>
<organism evidence="2 3">
    <name type="scientific">Hypsibius exemplaris</name>
    <name type="common">Freshwater tardigrade</name>
    <dbReference type="NCBI Taxonomy" id="2072580"/>
    <lineage>
        <taxon>Eukaryota</taxon>
        <taxon>Metazoa</taxon>
        <taxon>Ecdysozoa</taxon>
        <taxon>Tardigrada</taxon>
        <taxon>Eutardigrada</taxon>
        <taxon>Parachela</taxon>
        <taxon>Hypsibioidea</taxon>
        <taxon>Hypsibiidae</taxon>
        <taxon>Hypsibius</taxon>
    </lineage>
</organism>
<dbReference type="AlphaFoldDB" id="A0A9X6N8S3"/>
<keyword evidence="1" id="KW-0472">Membrane</keyword>
<feature type="transmembrane region" description="Helical" evidence="1">
    <location>
        <begin position="45"/>
        <end position="64"/>
    </location>
</feature>
<dbReference type="EMBL" id="MTYJ01000177">
    <property type="protein sequence ID" value="OWA49922.1"/>
    <property type="molecule type" value="Genomic_DNA"/>
</dbReference>
<accession>A0A9X6N8S3</accession>
<gene>
    <name evidence="2" type="ORF">BV898_14456</name>
</gene>
<reference evidence="3" key="1">
    <citation type="submission" date="2017-01" db="EMBL/GenBank/DDBJ databases">
        <title>Comparative genomics of anhydrobiosis in the tardigrade Hypsibius dujardini.</title>
        <authorList>
            <person name="Yoshida Y."/>
            <person name="Koutsovoulos G."/>
            <person name="Laetsch D."/>
            <person name="Stevens L."/>
            <person name="Kumar S."/>
            <person name="Horikawa D."/>
            <person name="Ishino K."/>
            <person name="Komine S."/>
            <person name="Tomita M."/>
            <person name="Blaxter M."/>
            <person name="Arakawa K."/>
        </authorList>
    </citation>
    <scope>NUCLEOTIDE SEQUENCE [LARGE SCALE GENOMIC DNA]</scope>
    <source>
        <strain evidence="3">Z151</strain>
    </source>
</reference>
<keyword evidence="1" id="KW-1133">Transmembrane helix</keyword>
<feature type="transmembrane region" description="Helical" evidence="1">
    <location>
        <begin position="6"/>
        <end position="24"/>
    </location>
</feature>
<keyword evidence="3" id="KW-1185">Reference proteome</keyword>
<keyword evidence="1" id="KW-0812">Transmembrane</keyword>
<name>A0A9X6N8S3_HYPEX</name>
<dbReference type="SUPFAM" id="SSF81321">
    <property type="entry name" value="Family A G protein-coupled receptor-like"/>
    <property type="match status" value="1"/>
</dbReference>
<evidence type="ECO:0000313" key="2">
    <source>
        <dbReference type="EMBL" id="OWA49922.1"/>
    </source>
</evidence>
<evidence type="ECO:0000256" key="1">
    <source>
        <dbReference type="SAM" id="Phobius"/>
    </source>
</evidence>
<proteinExistence type="predicted"/>
<comment type="caution">
    <text evidence="2">The sequence shown here is derived from an EMBL/GenBank/DDBJ whole genome shotgun (WGS) entry which is preliminary data.</text>
</comment>
<evidence type="ECO:0008006" key="4">
    <source>
        <dbReference type="Google" id="ProtNLM"/>
    </source>
</evidence>
<dbReference type="Gene3D" id="1.20.1070.10">
    <property type="entry name" value="Rhodopsin 7-helix transmembrane proteins"/>
    <property type="match status" value="1"/>
</dbReference>
<evidence type="ECO:0000313" key="3">
    <source>
        <dbReference type="Proteomes" id="UP000192578"/>
    </source>
</evidence>
<dbReference type="Proteomes" id="UP000192578">
    <property type="component" value="Unassembled WGS sequence"/>
</dbReference>